<dbReference type="AlphaFoldDB" id="A0A9P6A7N9"/>
<keyword evidence="2" id="KW-1185">Reference proteome</keyword>
<reference evidence="1" key="1">
    <citation type="submission" date="2020-11" db="EMBL/GenBank/DDBJ databases">
        <authorList>
            <consortium name="DOE Joint Genome Institute"/>
            <person name="Ahrendt S."/>
            <person name="Riley R."/>
            <person name="Andreopoulos W."/>
            <person name="Labutti K."/>
            <person name="Pangilinan J."/>
            <person name="Ruiz-Duenas F.J."/>
            <person name="Barrasa J.M."/>
            <person name="Sanchez-Garcia M."/>
            <person name="Camarero S."/>
            <person name="Miyauchi S."/>
            <person name="Serrano A."/>
            <person name="Linde D."/>
            <person name="Babiker R."/>
            <person name="Drula E."/>
            <person name="Ayuso-Fernandez I."/>
            <person name="Pacheco R."/>
            <person name="Padilla G."/>
            <person name="Ferreira P."/>
            <person name="Barriuso J."/>
            <person name="Kellner H."/>
            <person name="Castanera R."/>
            <person name="Alfaro M."/>
            <person name="Ramirez L."/>
            <person name="Pisabarro A.G."/>
            <person name="Kuo A."/>
            <person name="Tritt A."/>
            <person name="Lipzen A."/>
            <person name="He G."/>
            <person name="Yan M."/>
            <person name="Ng V."/>
            <person name="Cullen D."/>
            <person name="Martin F."/>
            <person name="Rosso M.-N."/>
            <person name="Henrissat B."/>
            <person name="Hibbett D."/>
            <person name="Martinez A.T."/>
            <person name="Grigoriev I.V."/>
        </authorList>
    </citation>
    <scope>NUCLEOTIDE SEQUENCE</scope>
    <source>
        <strain evidence="1">ATCC 90797</strain>
    </source>
</reference>
<organism evidence="1 2">
    <name type="scientific">Pleurotus eryngii</name>
    <name type="common">Boletus of the steppes</name>
    <dbReference type="NCBI Taxonomy" id="5323"/>
    <lineage>
        <taxon>Eukaryota</taxon>
        <taxon>Fungi</taxon>
        <taxon>Dikarya</taxon>
        <taxon>Basidiomycota</taxon>
        <taxon>Agaricomycotina</taxon>
        <taxon>Agaricomycetes</taxon>
        <taxon>Agaricomycetidae</taxon>
        <taxon>Agaricales</taxon>
        <taxon>Pleurotineae</taxon>
        <taxon>Pleurotaceae</taxon>
        <taxon>Pleurotus</taxon>
    </lineage>
</organism>
<accession>A0A9P6A7N9</accession>
<evidence type="ECO:0000313" key="1">
    <source>
        <dbReference type="EMBL" id="KAF9500653.1"/>
    </source>
</evidence>
<proteinExistence type="predicted"/>
<name>A0A9P6A7N9_PLEER</name>
<dbReference type="EMBL" id="MU154526">
    <property type="protein sequence ID" value="KAF9500653.1"/>
    <property type="molecule type" value="Genomic_DNA"/>
</dbReference>
<sequence length="101" mass="11487">MAQAQQTILYRHFTQVHSLHLDNTTTRYLGTLMKSSNAEFPLPGLETLHLRACEFKAENDELFQTLKDLLKERKELGKPLRTATLERCTITAEGARGFHGS</sequence>
<protein>
    <submittedName>
        <fullName evidence="1">Uncharacterized protein</fullName>
    </submittedName>
</protein>
<evidence type="ECO:0000313" key="2">
    <source>
        <dbReference type="Proteomes" id="UP000807025"/>
    </source>
</evidence>
<gene>
    <name evidence="1" type="ORF">BDN71DRAFT_1031359</name>
</gene>
<comment type="caution">
    <text evidence="1">The sequence shown here is derived from an EMBL/GenBank/DDBJ whole genome shotgun (WGS) entry which is preliminary data.</text>
</comment>
<dbReference type="Proteomes" id="UP000807025">
    <property type="component" value="Unassembled WGS sequence"/>
</dbReference>